<evidence type="ECO:0000256" key="15">
    <source>
        <dbReference type="HAMAP-Rule" id="MF_00605"/>
    </source>
</evidence>
<keyword evidence="10 15" id="KW-0949">S-adenosyl-L-methionine</keyword>
<comment type="subcellular location">
    <subcellularLocation>
        <location evidence="2 15 16">Cytoplasm</location>
    </subcellularLocation>
</comment>
<feature type="binding site" evidence="15">
    <location>
        <position position="112"/>
    </location>
    <ligand>
        <name>S-adenosyl-L-methionine</name>
        <dbReference type="ChEBI" id="CHEBI:59789"/>
    </ligand>
</feature>
<evidence type="ECO:0000256" key="12">
    <source>
        <dbReference type="ARBA" id="ARBA00029736"/>
    </source>
</evidence>
<evidence type="ECO:0000256" key="13">
    <source>
        <dbReference type="ARBA" id="ARBA00033392"/>
    </source>
</evidence>
<evidence type="ECO:0000256" key="8">
    <source>
        <dbReference type="ARBA" id="ARBA00022603"/>
    </source>
</evidence>
<dbReference type="PIRSF" id="PIRSF000386">
    <property type="entry name" value="tRNA_mtase"/>
    <property type="match status" value="1"/>
</dbReference>
<evidence type="ECO:0000256" key="1">
    <source>
        <dbReference type="ARBA" id="ARBA00002634"/>
    </source>
</evidence>
<evidence type="ECO:0000313" key="19">
    <source>
        <dbReference type="Proteomes" id="UP001631949"/>
    </source>
</evidence>
<protein>
    <recommendedName>
        <fullName evidence="6 15">tRNA (guanine-N(1)-)-methyltransferase</fullName>
        <ecNumber evidence="5 15">2.1.1.228</ecNumber>
    </recommendedName>
    <alternativeName>
        <fullName evidence="12 15">M1G-methyltransferase</fullName>
    </alternativeName>
    <alternativeName>
        <fullName evidence="13 15">tRNA [GM37] methyltransferase</fullName>
    </alternativeName>
</protein>
<keyword evidence="9 15" id="KW-0808">Transferase</keyword>
<dbReference type="Proteomes" id="UP001631949">
    <property type="component" value="Unassembled WGS sequence"/>
</dbReference>
<dbReference type="InterPro" id="IPR002649">
    <property type="entry name" value="tRNA_m1G_MeTrfase_TrmD"/>
</dbReference>
<evidence type="ECO:0000256" key="7">
    <source>
        <dbReference type="ARBA" id="ARBA00022490"/>
    </source>
</evidence>
<evidence type="ECO:0000256" key="6">
    <source>
        <dbReference type="ARBA" id="ARBA00014679"/>
    </source>
</evidence>
<dbReference type="GO" id="GO:0052906">
    <property type="term" value="F:tRNA (guanine(37)-N1)-methyltransferase activity"/>
    <property type="evidence" value="ECO:0007669"/>
    <property type="project" value="UniProtKB-EC"/>
</dbReference>
<comment type="caution">
    <text evidence="18">The sequence shown here is derived from an EMBL/GenBank/DDBJ whole genome shotgun (WGS) entry which is preliminary data.</text>
</comment>
<evidence type="ECO:0000256" key="9">
    <source>
        <dbReference type="ARBA" id="ARBA00022679"/>
    </source>
</evidence>
<feature type="binding site" evidence="15">
    <location>
        <begin position="131"/>
        <end position="136"/>
    </location>
    <ligand>
        <name>S-adenosyl-L-methionine</name>
        <dbReference type="ChEBI" id="CHEBI:59789"/>
    </ligand>
</feature>
<evidence type="ECO:0000256" key="2">
    <source>
        <dbReference type="ARBA" id="ARBA00004496"/>
    </source>
</evidence>
<keyword evidence="11 15" id="KW-0819">tRNA processing</keyword>
<name>A0ABW9GWW5_9FIRM</name>
<dbReference type="Gene3D" id="1.10.1270.20">
    <property type="entry name" value="tRNA(m1g37)methyltransferase, domain 2"/>
    <property type="match status" value="1"/>
</dbReference>
<evidence type="ECO:0000256" key="5">
    <source>
        <dbReference type="ARBA" id="ARBA00012807"/>
    </source>
</evidence>
<organism evidence="18 19">
    <name type="scientific">Peptococcus simiae</name>
    <dbReference type="NCBI Taxonomy" id="1643805"/>
    <lineage>
        <taxon>Bacteria</taxon>
        <taxon>Bacillati</taxon>
        <taxon>Bacillota</taxon>
        <taxon>Clostridia</taxon>
        <taxon>Eubacteriales</taxon>
        <taxon>Peptococcaceae</taxon>
        <taxon>Peptococcus</taxon>
    </lineage>
</organism>
<evidence type="ECO:0000259" key="17">
    <source>
        <dbReference type="Pfam" id="PF01746"/>
    </source>
</evidence>
<dbReference type="GO" id="GO:0032259">
    <property type="term" value="P:methylation"/>
    <property type="evidence" value="ECO:0007669"/>
    <property type="project" value="UniProtKB-KW"/>
</dbReference>
<gene>
    <name evidence="15 18" type="primary">trmD</name>
    <name evidence="18" type="ORF">ACKQTC_01925</name>
</gene>
<comment type="subunit">
    <text evidence="4 15 16">Homodimer.</text>
</comment>
<dbReference type="InterPro" id="IPR029028">
    <property type="entry name" value="Alpha/beta_knot_MTases"/>
</dbReference>
<dbReference type="Pfam" id="PF01746">
    <property type="entry name" value="tRNA_m1G_MT"/>
    <property type="match status" value="1"/>
</dbReference>
<keyword evidence="7 15" id="KW-0963">Cytoplasm</keyword>
<proteinExistence type="inferred from homology"/>
<keyword evidence="19" id="KW-1185">Reference proteome</keyword>
<dbReference type="NCBIfam" id="NF000648">
    <property type="entry name" value="PRK00026.1"/>
    <property type="match status" value="1"/>
</dbReference>
<dbReference type="InterPro" id="IPR029026">
    <property type="entry name" value="tRNA_m1G_MTases_N"/>
</dbReference>
<dbReference type="InterPro" id="IPR023148">
    <property type="entry name" value="tRNA_m1G_MeTrfase_C_sf"/>
</dbReference>
<dbReference type="CDD" id="cd18080">
    <property type="entry name" value="TrmD-like"/>
    <property type="match status" value="1"/>
</dbReference>
<dbReference type="PANTHER" id="PTHR46417">
    <property type="entry name" value="TRNA (GUANINE-N(1)-)-METHYLTRANSFERASE"/>
    <property type="match status" value="1"/>
</dbReference>
<dbReference type="Gene3D" id="3.40.1280.10">
    <property type="match status" value="1"/>
</dbReference>
<evidence type="ECO:0000256" key="4">
    <source>
        <dbReference type="ARBA" id="ARBA00011738"/>
    </source>
</evidence>
<keyword evidence="8 15" id="KW-0489">Methyltransferase</keyword>
<dbReference type="HAMAP" id="MF_00605">
    <property type="entry name" value="TrmD"/>
    <property type="match status" value="1"/>
</dbReference>
<evidence type="ECO:0000313" key="18">
    <source>
        <dbReference type="EMBL" id="MFM9413128.1"/>
    </source>
</evidence>
<dbReference type="EC" id="2.1.1.228" evidence="5 15"/>
<evidence type="ECO:0000256" key="16">
    <source>
        <dbReference type="RuleBase" id="RU003464"/>
    </source>
</evidence>
<sequence length="246" mass="27878">MKIRIFSLFPEMFEGPLTASLLGKACDKGILSIEVVNFRDYALDKHRHVDDTPYGGGQGMVLMPQPLVDALEDHAPDSANSEVILLSPQGKPFSQADAVRLSKREDLAFVCGHYEGFDERIRHFVDSEYSIGDYVLTGGELPAMVMIDTIARLIPGVIKEQASYEEDSFFQGLLEYPQYTKPRDYRGMEVPEVLLSGHHANIRRWQKKEALRRTWQRRPDLLEGYPFSAEEEALLQAVQDEEGSNE</sequence>
<dbReference type="NCBIfam" id="TIGR00088">
    <property type="entry name" value="trmD"/>
    <property type="match status" value="1"/>
</dbReference>
<reference evidence="18 19" key="1">
    <citation type="journal article" date="2016" name="Int. J. Syst. Evol. Microbiol.">
        <title>Peptococcus simiae sp. nov., isolated from rhesus macaque faeces and emended description of the genus Peptococcus.</title>
        <authorList>
            <person name="Shkoporov A.N."/>
            <person name="Efimov B.A."/>
            <person name="Kondova I."/>
            <person name="Ouwerling B."/>
            <person name="Chaplin A.V."/>
            <person name="Shcherbakova V.A."/>
            <person name="Langermans J.A.M."/>
        </authorList>
    </citation>
    <scope>NUCLEOTIDE SEQUENCE [LARGE SCALE GENOMIC DNA]</scope>
    <source>
        <strain evidence="18 19">M108</strain>
    </source>
</reference>
<dbReference type="PANTHER" id="PTHR46417:SF1">
    <property type="entry name" value="TRNA (GUANINE-N(1)-)-METHYLTRANSFERASE"/>
    <property type="match status" value="1"/>
</dbReference>
<dbReference type="RefSeq" id="WP_408976746.1">
    <property type="nucleotide sequence ID" value="NZ_JBJUVG010000002.1"/>
</dbReference>
<evidence type="ECO:0000256" key="14">
    <source>
        <dbReference type="ARBA" id="ARBA00047783"/>
    </source>
</evidence>
<comment type="catalytic activity">
    <reaction evidence="14 15 16">
        <text>guanosine(37) in tRNA + S-adenosyl-L-methionine = N(1)-methylguanosine(37) in tRNA + S-adenosyl-L-homocysteine + H(+)</text>
        <dbReference type="Rhea" id="RHEA:36899"/>
        <dbReference type="Rhea" id="RHEA-COMP:10145"/>
        <dbReference type="Rhea" id="RHEA-COMP:10147"/>
        <dbReference type="ChEBI" id="CHEBI:15378"/>
        <dbReference type="ChEBI" id="CHEBI:57856"/>
        <dbReference type="ChEBI" id="CHEBI:59789"/>
        <dbReference type="ChEBI" id="CHEBI:73542"/>
        <dbReference type="ChEBI" id="CHEBI:74269"/>
        <dbReference type="EC" id="2.1.1.228"/>
    </reaction>
</comment>
<comment type="function">
    <text evidence="1 15 16">Specifically methylates guanosine-37 in various tRNAs.</text>
</comment>
<evidence type="ECO:0000256" key="10">
    <source>
        <dbReference type="ARBA" id="ARBA00022691"/>
    </source>
</evidence>
<evidence type="ECO:0000256" key="11">
    <source>
        <dbReference type="ARBA" id="ARBA00022694"/>
    </source>
</evidence>
<dbReference type="InterPro" id="IPR016009">
    <property type="entry name" value="tRNA_MeTrfase_TRMD/TRM10"/>
</dbReference>
<feature type="domain" description="tRNA methyltransferase TRMD/TRM10-type" evidence="17">
    <location>
        <begin position="1"/>
        <end position="223"/>
    </location>
</feature>
<comment type="similarity">
    <text evidence="3 15 16">Belongs to the RNA methyltransferase TrmD family.</text>
</comment>
<accession>A0ABW9GWW5</accession>
<dbReference type="EMBL" id="JBJUVG010000002">
    <property type="protein sequence ID" value="MFM9413128.1"/>
    <property type="molecule type" value="Genomic_DNA"/>
</dbReference>
<dbReference type="SUPFAM" id="SSF75217">
    <property type="entry name" value="alpha/beta knot"/>
    <property type="match status" value="1"/>
</dbReference>
<evidence type="ECO:0000256" key="3">
    <source>
        <dbReference type="ARBA" id="ARBA00007630"/>
    </source>
</evidence>